<keyword evidence="2" id="KW-0732">Signal</keyword>
<protein>
    <submittedName>
        <fullName evidence="3">Uncharacterized protein</fullName>
    </submittedName>
</protein>
<evidence type="ECO:0000313" key="3">
    <source>
        <dbReference type="EMBL" id="SUI52189.1"/>
    </source>
</evidence>
<sequence>MKNTVKLLALPFLAGMTLFSVSALSAPAPADKNAPPPPEQGFRLPPFPGGHMPKPGFCHGGELFCATSASDNPTETINKLTSVIPAGSAKHYEVRISVVALPDNPPAPPAP</sequence>
<evidence type="ECO:0000256" key="1">
    <source>
        <dbReference type="SAM" id="MobiDB-lite"/>
    </source>
</evidence>
<accession>A0A379Z043</accession>
<evidence type="ECO:0000313" key="4">
    <source>
        <dbReference type="Proteomes" id="UP000255529"/>
    </source>
</evidence>
<gene>
    <name evidence="3" type="ORF">NCTC11544_01310</name>
</gene>
<feature type="chain" id="PRO_5016606689" evidence="2">
    <location>
        <begin position="26"/>
        <end position="111"/>
    </location>
</feature>
<evidence type="ECO:0000256" key="2">
    <source>
        <dbReference type="SAM" id="SignalP"/>
    </source>
</evidence>
<dbReference type="EMBL" id="UGYN01000002">
    <property type="protein sequence ID" value="SUI52189.1"/>
    <property type="molecule type" value="Genomic_DNA"/>
</dbReference>
<dbReference type="AlphaFoldDB" id="A0A379Z043"/>
<proteinExistence type="predicted"/>
<feature type="signal peptide" evidence="2">
    <location>
        <begin position="1"/>
        <end position="25"/>
    </location>
</feature>
<dbReference type="RefSeq" id="WP_115183178.1">
    <property type="nucleotide sequence ID" value="NZ_CAMKUF010000002.1"/>
</dbReference>
<dbReference type="Proteomes" id="UP000255529">
    <property type="component" value="Unassembled WGS sequence"/>
</dbReference>
<organism evidence="3 4">
    <name type="scientific">Serratia quinivorans</name>
    <dbReference type="NCBI Taxonomy" id="137545"/>
    <lineage>
        <taxon>Bacteria</taxon>
        <taxon>Pseudomonadati</taxon>
        <taxon>Pseudomonadota</taxon>
        <taxon>Gammaproteobacteria</taxon>
        <taxon>Enterobacterales</taxon>
        <taxon>Yersiniaceae</taxon>
        <taxon>Serratia</taxon>
    </lineage>
</organism>
<name>A0A379Z043_9GAMM</name>
<reference evidence="3 4" key="1">
    <citation type="submission" date="2018-06" db="EMBL/GenBank/DDBJ databases">
        <authorList>
            <consortium name="Pathogen Informatics"/>
            <person name="Doyle S."/>
        </authorList>
    </citation>
    <scope>NUCLEOTIDE SEQUENCE [LARGE SCALE GENOMIC DNA]</scope>
    <source>
        <strain evidence="3 4">NCTC11544</strain>
    </source>
</reference>
<feature type="region of interest" description="Disordered" evidence="1">
    <location>
        <begin position="26"/>
        <end position="49"/>
    </location>
</feature>